<evidence type="ECO:0000313" key="8">
    <source>
        <dbReference type="EMBL" id="WTW59298.1"/>
    </source>
</evidence>
<dbReference type="PRINTS" id="PR00800">
    <property type="entry name" value="YHDCRBOXLASE"/>
</dbReference>
<dbReference type="InterPro" id="IPR010977">
    <property type="entry name" value="Aromatic_deC"/>
</dbReference>
<comment type="similarity">
    <text evidence="2 7">Belongs to the group II decarboxylase family.</text>
</comment>
<reference evidence="8" key="1">
    <citation type="submission" date="2022-10" db="EMBL/GenBank/DDBJ databases">
        <title>The complete genomes of actinobacterial strains from the NBC collection.</title>
        <authorList>
            <person name="Joergensen T.S."/>
            <person name="Alvarez Arevalo M."/>
            <person name="Sterndorff E.B."/>
            <person name="Faurdal D."/>
            <person name="Vuksanovic O."/>
            <person name="Mourched A.-S."/>
            <person name="Charusanti P."/>
            <person name="Shaw S."/>
            <person name="Blin K."/>
            <person name="Weber T."/>
        </authorList>
    </citation>
    <scope>NUCLEOTIDE SEQUENCE</scope>
    <source>
        <strain evidence="8">NBC_00003</strain>
    </source>
</reference>
<dbReference type="Pfam" id="PF00282">
    <property type="entry name" value="Pyridoxal_deC"/>
    <property type="match status" value="1"/>
</dbReference>
<organism evidence="8">
    <name type="scientific">Streptomyces sp. NBC_00003</name>
    <dbReference type="NCBI Taxonomy" id="2903608"/>
    <lineage>
        <taxon>Bacteria</taxon>
        <taxon>Bacillati</taxon>
        <taxon>Actinomycetota</taxon>
        <taxon>Actinomycetes</taxon>
        <taxon>Kitasatosporales</taxon>
        <taxon>Streptomycetaceae</taxon>
        <taxon>Streptomyces</taxon>
    </lineage>
</organism>
<keyword evidence="8" id="KW-0808">Transferase</keyword>
<dbReference type="PANTHER" id="PTHR11999:SF70">
    <property type="entry name" value="MIP05841P"/>
    <property type="match status" value="1"/>
</dbReference>
<dbReference type="InterPro" id="IPR015421">
    <property type="entry name" value="PyrdxlP-dep_Trfase_major"/>
</dbReference>
<dbReference type="Gene3D" id="3.40.640.10">
    <property type="entry name" value="Type I PLP-dependent aspartate aminotransferase-like (Major domain)"/>
    <property type="match status" value="1"/>
</dbReference>
<evidence type="ECO:0000256" key="2">
    <source>
        <dbReference type="ARBA" id="ARBA00009533"/>
    </source>
</evidence>
<dbReference type="GO" id="GO:0008483">
    <property type="term" value="F:transaminase activity"/>
    <property type="evidence" value="ECO:0007669"/>
    <property type="project" value="UniProtKB-KW"/>
</dbReference>
<dbReference type="SUPFAM" id="SSF53383">
    <property type="entry name" value="PLP-dependent transferases"/>
    <property type="match status" value="1"/>
</dbReference>
<proteinExistence type="inferred from homology"/>
<keyword evidence="5 7" id="KW-0456">Lyase</keyword>
<dbReference type="EMBL" id="CP108318">
    <property type="protein sequence ID" value="WTW59298.1"/>
    <property type="molecule type" value="Genomic_DNA"/>
</dbReference>
<dbReference type="GO" id="GO:0004058">
    <property type="term" value="F:aromatic-L-amino-acid decarboxylase activity"/>
    <property type="evidence" value="ECO:0007669"/>
    <property type="project" value="UniProtKB-ARBA"/>
</dbReference>
<keyword evidence="3" id="KW-0210">Decarboxylase</keyword>
<evidence type="ECO:0000256" key="5">
    <source>
        <dbReference type="ARBA" id="ARBA00023239"/>
    </source>
</evidence>
<accession>A0AAU2UXF2</accession>
<dbReference type="PANTHER" id="PTHR11999">
    <property type="entry name" value="GROUP II PYRIDOXAL-5-PHOSPHATE DECARBOXYLASE"/>
    <property type="match status" value="1"/>
</dbReference>
<evidence type="ECO:0000256" key="4">
    <source>
        <dbReference type="ARBA" id="ARBA00022898"/>
    </source>
</evidence>
<dbReference type="AlphaFoldDB" id="A0AAU2UXF2"/>
<dbReference type="GO" id="GO:0006520">
    <property type="term" value="P:amino acid metabolic process"/>
    <property type="evidence" value="ECO:0007669"/>
    <property type="project" value="InterPro"/>
</dbReference>
<name>A0AAU2UXF2_9ACTN</name>
<dbReference type="GO" id="GO:0030170">
    <property type="term" value="F:pyridoxal phosphate binding"/>
    <property type="evidence" value="ECO:0007669"/>
    <property type="project" value="InterPro"/>
</dbReference>
<protein>
    <submittedName>
        <fullName evidence="8">Aminotransferase class V-fold PLP-dependent enzyme</fullName>
    </submittedName>
</protein>
<keyword evidence="4 6" id="KW-0663">Pyridoxal phosphate</keyword>
<keyword evidence="8" id="KW-0032">Aminotransferase</keyword>
<sequence>MDRSPADTGGLFDLEPDGVRLARWAAESVAYVDEFIQGLPDAPLVYGEDSAELLESFQAPPAEGPGDFTELLGIYARAVRSGVETAGPRMMAHVPGGGIVTAALAEFLAAATNRYTARSAHAPAAVALEHGLLRWMCGLVGLPDTAVGVTTSGTSMAALSAVVAARSSRLGQDFRTGTLYLTEATHRSMRKAAVVAGLDPAHIRVVPSRADLRMDVGAAHALIAQDRAAGLSPFLIVGTAGSTDTGTVDPLRDISELANDEGLWFHVDAAYGGFFCLTAHGRRVMTGIDRADSVSLDPHKSLFLPSGVGVLLVRDYSALRTAYAVGDNPCLEGEGLDEIPALPDYADLGPELTRSFRGLRLWLPLHLHGVEAFRGALEEKLRLARTIHRELGRDPRVDLPWPPDLSIVAFRLAGRDDRAHQEFLRQVHATGRVSLSSAQIGGRFALRVCVLSHRAHEEHVRDALAAIRENL</sequence>
<evidence type="ECO:0000256" key="7">
    <source>
        <dbReference type="RuleBase" id="RU000382"/>
    </source>
</evidence>
<dbReference type="Gene3D" id="3.90.1150.10">
    <property type="entry name" value="Aspartate Aminotransferase, domain 1"/>
    <property type="match status" value="1"/>
</dbReference>
<evidence type="ECO:0000256" key="3">
    <source>
        <dbReference type="ARBA" id="ARBA00022793"/>
    </source>
</evidence>
<dbReference type="InterPro" id="IPR015422">
    <property type="entry name" value="PyrdxlP-dep_Trfase_small"/>
</dbReference>
<dbReference type="GO" id="GO:0005737">
    <property type="term" value="C:cytoplasm"/>
    <property type="evidence" value="ECO:0007669"/>
    <property type="project" value="TreeGrafter"/>
</dbReference>
<comment type="cofactor">
    <cofactor evidence="1 6 7">
        <name>pyridoxal 5'-phosphate</name>
        <dbReference type="ChEBI" id="CHEBI:597326"/>
    </cofactor>
</comment>
<dbReference type="InterPro" id="IPR015424">
    <property type="entry name" value="PyrdxlP-dep_Trfase"/>
</dbReference>
<dbReference type="InterPro" id="IPR002129">
    <property type="entry name" value="PyrdxlP-dep_de-COase"/>
</dbReference>
<dbReference type="GO" id="GO:0019752">
    <property type="term" value="P:carboxylic acid metabolic process"/>
    <property type="evidence" value="ECO:0007669"/>
    <property type="project" value="InterPro"/>
</dbReference>
<feature type="modified residue" description="N6-(pyridoxal phosphate)lysine" evidence="6">
    <location>
        <position position="300"/>
    </location>
</feature>
<evidence type="ECO:0000256" key="1">
    <source>
        <dbReference type="ARBA" id="ARBA00001933"/>
    </source>
</evidence>
<gene>
    <name evidence="8" type="ORF">OG549_00760</name>
</gene>
<evidence type="ECO:0000256" key="6">
    <source>
        <dbReference type="PIRSR" id="PIRSR602129-50"/>
    </source>
</evidence>